<keyword evidence="4" id="KW-0004">4Fe-4S</keyword>
<keyword evidence="10" id="KW-0819">tRNA processing</keyword>
<accession>A0A9D9DUW4</accession>
<keyword evidence="12" id="KW-0408">Iron</keyword>
<organism evidence="16 17">
    <name type="scientific">Candidatus Pullibacteroides excrementavium</name>
    <dbReference type="NCBI Taxonomy" id="2840905"/>
    <lineage>
        <taxon>Bacteria</taxon>
        <taxon>Pseudomonadati</taxon>
        <taxon>Bacteroidota</taxon>
        <taxon>Bacteroidia</taxon>
        <taxon>Bacteroidales</taxon>
        <taxon>Candidatus Pullibacteroides</taxon>
    </lineage>
</organism>
<dbReference type="SFLD" id="SFLDS00029">
    <property type="entry name" value="Radical_SAM"/>
    <property type="match status" value="1"/>
</dbReference>
<dbReference type="GO" id="GO:0046872">
    <property type="term" value="F:metal ion binding"/>
    <property type="evidence" value="ECO:0007669"/>
    <property type="project" value="UniProtKB-KW"/>
</dbReference>
<dbReference type="SUPFAM" id="SSF102114">
    <property type="entry name" value="Radical SAM enzymes"/>
    <property type="match status" value="1"/>
</dbReference>
<keyword evidence="7" id="KW-0489">Methyltransferase</keyword>
<dbReference type="EMBL" id="JADIMZ010000111">
    <property type="protein sequence ID" value="MBO8433138.1"/>
    <property type="molecule type" value="Genomic_DNA"/>
</dbReference>
<dbReference type="FunFam" id="3.20.20.70:FF:000014">
    <property type="entry name" value="Probable dual-specificity RNA methyltransferase RlmN"/>
    <property type="match status" value="1"/>
</dbReference>
<evidence type="ECO:0000259" key="15">
    <source>
        <dbReference type="PROSITE" id="PS51918"/>
    </source>
</evidence>
<dbReference type="PANTHER" id="PTHR30544">
    <property type="entry name" value="23S RRNA METHYLTRANSFERASE"/>
    <property type="match status" value="1"/>
</dbReference>
<keyword evidence="5" id="KW-0963">Cytoplasm</keyword>
<dbReference type="Proteomes" id="UP000823612">
    <property type="component" value="Unassembled WGS sequence"/>
</dbReference>
<name>A0A9D9DUW4_9BACT</name>
<dbReference type="PIRSF" id="PIRSF006004">
    <property type="entry name" value="CHP00048"/>
    <property type="match status" value="1"/>
</dbReference>
<dbReference type="SFLD" id="SFLDG01062">
    <property type="entry name" value="methyltransferase_(Class_A)"/>
    <property type="match status" value="1"/>
</dbReference>
<evidence type="ECO:0000256" key="3">
    <source>
        <dbReference type="ARBA" id="ARBA00007544"/>
    </source>
</evidence>
<dbReference type="Gene3D" id="3.20.20.70">
    <property type="entry name" value="Aldolase class I"/>
    <property type="match status" value="1"/>
</dbReference>
<protein>
    <submittedName>
        <fullName evidence="16">23S rRNA (Adenine(2503)-C(2))-methyltransferase RlmN</fullName>
    </submittedName>
</protein>
<evidence type="ECO:0000256" key="1">
    <source>
        <dbReference type="ARBA" id="ARBA00001966"/>
    </source>
</evidence>
<feature type="domain" description="Radical SAM core" evidence="15">
    <location>
        <begin position="107"/>
        <end position="333"/>
    </location>
</feature>
<dbReference type="InterPro" id="IPR048641">
    <property type="entry name" value="RlmN_N"/>
</dbReference>
<dbReference type="GO" id="GO:0051539">
    <property type="term" value="F:4 iron, 4 sulfur cluster binding"/>
    <property type="evidence" value="ECO:0007669"/>
    <property type="project" value="UniProtKB-KW"/>
</dbReference>
<evidence type="ECO:0000256" key="12">
    <source>
        <dbReference type="ARBA" id="ARBA00023004"/>
    </source>
</evidence>
<dbReference type="Pfam" id="PF04055">
    <property type="entry name" value="Radical_SAM"/>
    <property type="match status" value="1"/>
</dbReference>
<dbReference type="NCBIfam" id="TIGR00048">
    <property type="entry name" value="rRNA_mod_RlmN"/>
    <property type="match status" value="1"/>
</dbReference>
<evidence type="ECO:0000256" key="7">
    <source>
        <dbReference type="ARBA" id="ARBA00022603"/>
    </source>
</evidence>
<keyword evidence="9" id="KW-0949">S-adenosyl-L-methionine</keyword>
<evidence type="ECO:0000256" key="13">
    <source>
        <dbReference type="ARBA" id="ARBA00023014"/>
    </source>
</evidence>
<keyword evidence="13" id="KW-0411">Iron-sulfur</keyword>
<reference evidence="16" key="2">
    <citation type="journal article" date="2021" name="PeerJ">
        <title>Extensive microbial diversity within the chicken gut microbiome revealed by metagenomics and culture.</title>
        <authorList>
            <person name="Gilroy R."/>
            <person name="Ravi A."/>
            <person name="Getino M."/>
            <person name="Pursley I."/>
            <person name="Horton D.L."/>
            <person name="Alikhan N.F."/>
            <person name="Baker D."/>
            <person name="Gharbi K."/>
            <person name="Hall N."/>
            <person name="Watson M."/>
            <person name="Adriaenssens E.M."/>
            <person name="Foster-Nyarko E."/>
            <person name="Jarju S."/>
            <person name="Secka A."/>
            <person name="Antonio M."/>
            <person name="Oren A."/>
            <person name="Chaudhuri R.R."/>
            <person name="La Ragione R."/>
            <person name="Hildebrand F."/>
            <person name="Pallen M.J."/>
        </authorList>
    </citation>
    <scope>NUCLEOTIDE SEQUENCE</scope>
    <source>
        <strain evidence="16">2889</strain>
    </source>
</reference>
<dbReference type="PROSITE" id="PS51918">
    <property type="entry name" value="RADICAL_SAM"/>
    <property type="match status" value="1"/>
</dbReference>
<evidence type="ECO:0000313" key="17">
    <source>
        <dbReference type="Proteomes" id="UP000823612"/>
    </source>
</evidence>
<dbReference type="InterPro" id="IPR040072">
    <property type="entry name" value="Methyltransferase_A"/>
</dbReference>
<comment type="similarity">
    <text evidence="3">Belongs to the radical SAM superfamily. RlmN family.</text>
</comment>
<dbReference type="GO" id="GO:0008173">
    <property type="term" value="F:RNA methyltransferase activity"/>
    <property type="evidence" value="ECO:0007669"/>
    <property type="project" value="InterPro"/>
</dbReference>
<comment type="subcellular location">
    <subcellularLocation>
        <location evidence="2">Cytoplasm</location>
    </subcellularLocation>
</comment>
<evidence type="ECO:0000313" key="16">
    <source>
        <dbReference type="EMBL" id="MBO8433138.1"/>
    </source>
</evidence>
<evidence type="ECO:0000256" key="10">
    <source>
        <dbReference type="ARBA" id="ARBA00022694"/>
    </source>
</evidence>
<dbReference type="InterPro" id="IPR027492">
    <property type="entry name" value="RNA_MTrfase_RlmN"/>
</dbReference>
<comment type="caution">
    <text evidence="16">The sequence shown here is derived from an EMBL/GenBank/DDBJ whole genome shotgun (WGS) entry which is preliminary data.</text>
</comment>
<evidence type="ECO:0000256" key="8">
    <source>
        <dbReference type="ARBA" id="ARBA00022679"/>
    </source>
</evidence>
<dbReference type="Gene3D" id="1.10.150.530">
    <property type="match status" value="1"/>
</dbReference>
<dbReference type="GO" id="GO:0005737">
    <property type="term" value="C:cytoplasm"/>
    <property type="evidence" value="ECO:0007669"/>
    <property type="project" value="UniProtKB-SubCell"/>
</dbReference>
<evidence type="ECO:0000256" key="11">
    <source>
        <dbReference type="ARBA" id="ARBA00022723"/>
    </source>
</evidence>
<evidence type="ECO:0000256" key="2">
    <source>
        <dbReference type="ARBA" id="ARBA00004496"/>
    </source>
</evidence>
<evidence type="ECO:0000256" key="6">
    <source>
        <dbReference type="ARBA" id="ARBA00022552"/>
    </source>
</evidence>
<dbReference type="GO" id="GO:0070475">
    <property type="term" value="P:rRNA base methylation"/>
    <property type="evidence" value="ECO:0007669"/>
    <property type="project" value="InterPro"/>
</dbReference>
<dbReference type="InterPro" id="IPR013785">
    <property type="entry name" value="Aldolase_TIM"/>
</dbReference>
<evidence type="ECO:0000256" key="4">
    <source>
        <dbReference type="ARBA" id="ARBA00022485"/>
    </source>
</evidence>
<dbReference type="PANTHER" id="PTHR30544:SF5">
    <property type="entry name" value="RADICAL SAM CORE DOMAIN-CONTAINING PROTEIN"/>
    <property type="match status" value="1"/>
</dbReference>
<evidence type="ECO:0000256" key="5">
    <source>
        <dbReference type="ARBA" id="ARBA00022490"/>
    </source>
</evidence>
<gene>
    <name evidence="16" type="primary">rlmN</name>
    <name evidence="16" type="ORF">IAB08_07585</name>
</gene>
<reference evidence="16" key="1">
    <citation type="submission" date="2020-10" db="EMBL/GenBank/DDBJ databases">
        <authorList>
            <person name="Gilroy R."/>
        </authorList>
    </citation>
    <scope>NUCLEOTIDE SEQUENCE</scope>
    <source>
        <strain evidence="16">2889</strain>
    </source>
</reference>
<sequence>MANKEILLGETPAQLENICQKLNFPPYTARQIASWIYSKRTPRIAAMSNLSLRNRELLSEAAEIGCQPPLQSQTSQDGTRKYLFPTPIPTKDNHDRPLFIESVYIPESDRATLCVSSQSGCRMNCAFCATGSQGFNHHLQAHEILNQFYSLPEAERLSNIVIMGMGEPLDNTENVLKALTAMTAPWGFGWSPTRITLSSVGVIPGLKRFLEESQCHLAISLHSPFHQERASLMPSEKAYPIEQVIELLRQYPWHHQRRLSFEYILIKDLNDSPGHAIATARLLQGMECRVNLISYHEVPDKTFRRTSKERTDQFQRILQERHIICTQRRSRGEDIKAACGLLAKTR</sequence>
<evidence type="ECO:0000256" key="9">
    <source>
        <dbReference type="ARBA" id="ARBA00022691"/>
    </source>
</evidence>
<dbReference type="InterPro" id="IPR007197">
    <property type="entry name" value="rSAM"/>
</dbReference>
<evidence type="ECO:0000256" key="14">
    <source>
        <dbReference type="ARBA" id="ARBA00023157"/>
    </source>
</evidence>
<dbReference type="InterPro" id="IPR058240">
    <property type="entry name" value="rSAM_sf"/>
</dbReference>
<keyword evidence="8" id="KW-0808">Transferase</keyword>
<comment type="cofactor">
    <cofactor evidence="1">
        <name>[4Fe-4S] cluster</name>
        <dbReference type="ChEBI" id="CHEBI:49883"/>
    </cofactor>
</comment>
<dbReference type="GO" id="GO:0030488">
    <property type="term" value="P:tRNA methylation"/>
    <property type="evidence" value="ECO:0007669"/>
    <property type="project" value="InterPro"/>
</dbReference>
<dbReference type="SFLD" id="SFLDF00275">
    <property type="entry name" value="adenosine_C2_methyltransferase"/>
    <property type="match status" value="1"/>
</dbReference>
<dbReference type="AlphaFoldDB" id="A0A9D9DUW4"/>
<dbReference type="InterPro" id="IPR004383">
    <property type="entry name" value="rRNA_lsu_MTrfase_RlmN/Cfr"/>
</dbReference>
<dbReference type="Pfam" id="PF21016">
    <property type="entry name" value="RlmN_N"/>
    <property type="match status" value="1"/>
</dbReference>
<keyword evidence="6" id="KW-0698">rRNA processing</keyword>
<proteinExistence type="inferred from homology"/>
<keyword evidence="11" id="KW-0479">Metal-binding</keyword>
<keyword evidence="14" id="KW-1015">Disulfide bond</keyword>